<name>M8C3N2_AEGTA</name>
<dbReference type="PANTHER" id="PTHR33186:SF13">
    <property type="entry name" value="OS10G0138300 PROTEIN"/>
    <property type="match status" value="1"/>
</dbReference>
<dbReference type="AlphaFoldDB" id="M8C3N2"/>
<organism evidence="1">
    <name type="scientific">Aegilops tauschii</name>
    <name type="common">Tausch's goatgrass</name>
    <name type="synonym">Aegilops squarrosa</name>
    <dbReference type="NCBI Taxonomy" id="37682"/>
    <lineage>
        <taxon>Eukaryota</taxon>
        <taxon>Viridiplantae</taxon>
        <taxon>Streptophyta</taxon>
        <taxon>Embryophyta</taxon>
        <taxon>Tracheophyta</taxon>
        <taxon>Spermatophyta</taxon>
        <taxon>Magnoliopsida</taxon>
        <taxon>Liliopsida</taxon>
        <taxon>Poales</taxon>
        <taxon>Poaceae</taxon>
        <taxon>BOP clade</taxon>
        <taxon>Pooideae</taxon>
        <taxon>Triticodae</taxon>
        <taxon>Triticeae</taxon>
        <taxon>Triticinae</taxon>
        <taxon>Aegilops</taxon>
    </lineage>
</organism>
<sequence>MRAEGGGLGFLFMSVADYTARLWKRKTDCDGVASWELVRTIEIDKLLSLKSEDKNPLILGILGFAEQNNVVLIWTVIGIFMVHLESSKFKKLFETMTCPHYQPSENVYRTQYHPFESVYAAARPWAAIG</sequence>
<proteinExistence type="predicted"/>
<accession>M8C3N2</accession>
<protein>
    <submittedName>
        <fullName evidence="1">Uncharacterized protein</fullName>
    </submittedName>
</protein>
<evidence type="ECO:0000313" key="1">
    <source>
        <dbReference type="EnsemblPlants" id="EMT31895"/>
    </source>
</evidence>
<reference evidence="1" key="1">
    <citation type="submission" date="2015-06" db="UniProtKB">
        <authorList>
            <consortium name="EnsemblPlants"/>
        </authorList>
    </citation>
    <scope>IDENTIFICATION</scope>
</reference>
<dbReference type="PANTHER" id="PTHR33186">
    <property type="entry name" value="OS10G0136150 PROTEIN-RELATED"/>
    <property type="match status" value="1"/>
</dbReference>
<dbReference type="EnsemblPlants" id="EMT31895">
    <property type="protein sequence ID" value="EMT31895"/>
    <property type="gene ID" value="F775_20058"/>
</dbReference>